<dbReference type="GO" id="GO:0008610">
    <property type="term" value="P:lipid biosynthetic process"/>
    <property type="evidence" value="ECO:0007669"/>
    <property type="project" value="TreeGrafter"/>
</dbReference>
<dbReference type="InterPro" id="IPR012223">
    <property type="entry name" value="TEII"/>
</dbReference>
<feature type="domain" description="Thioesterase" evidence="2">
    <location>
        <begin position="19"/>
        <end position="230"/>
    </location>
</feature>
<dbReference type="Pfam" id="PF00975">
    <property type="entry name" value="Thioesterase"/>
    <property type="match status" value="1"/>
</dbReference>
<dbReference type="InterPro" id="IPR029058">
    <property type="entry name" value="AB_hydrolase_fold"/>
</dbReference>
<dbReference type="Gene3D" id="3.40.50.1820">
    <property type="entry name" value="alpha/beta hydrolase"/>
    <property type="match status" value="1"/>
</dbReference>
<evidence type="ECO:0000256" key="1">
    <source>
        <dbReference type="ARBA" id="ARBA00007169"/>
    </source>
</evidence>
<dbReference type="RefSeq" id="WP_080860419.1">
    <property type="nucleotide sequence ID" value="NZ_CP077405.1"/>
</dbReference>
<reference evidence="3 4" key="1">
    <citation type="submission" date="2017-03" db="EMBL/GenBank/DDBJ databases">
        <authorList>
            <person name="Afonso C.L."/>
            <person name="Miller P.J."/>
            <person name="Scott M.A."/>
            <person name="Spackman E."/>
            <person name="Goraichik I."/>
            <person name="Dimitrov K.M."/>
            <person name="Suarez D.L."/>
            <person name="Swayne D.E."/>
        </authorList>
    </citation>
    <scope>NUCLEOTIDE SEQUENCE [LARGE SCALE GENOMIC DNA]</scope>
    <source>
        <strain evidence="3 4">ATCC 51113</strain>
    </source>
</reference>
<dbReference type="AlphaFoldDB" id="A0A1V8NT56"/>
<dbReference type="SUPFAM" id="SSF53474">
    <property type="entry name" value="alpha/beta-Hydrolases"/>
    <property type="match status" value="1"/>
</dbReference>
<accession>A0A1V8NT56</accession>
<dbReference type="InterPro" id="IPR001031">
    <property type="entry name" value="Thioesterase"/>
</dbReference>
<organism evidence="3 4">
    <name type="scientific">Citrobacter braakii</name>
    <dbReference type="NCBI Taxonomy" id="57706"/>
    <lineage>
        <taxon>Bacteria</taxon>
        <taxon>Pseudomonadati</taxon>
        <taxon>Pseudomonadota</taxon>
        <taxon>Gammaproteobacteria</taxon>
        <taxon>Enterobacterales</taxon>
        <taxon>Enterobacteriaceae</taxon>
        <taxon>Citrobacter</taxon>
        <taxon>Citrobacter freundii complex</taxon>
    </lineage>
</organism>
<dbReference type="Proteomes" id="UP000192573">
    <property type="component" value="Unassembled WGS sequence"/>
</dbReference>
<protein>
    <recommendedName>
        <fullName evidence="2">Thioesterase domain-containing protein</fullName>
    </recommendedName>
</protein>
<dbReference type="PANTHER" id="PTHR11487">
    <property type="entry name" value="THIOESTERASE"/>
    <property type="match status" value="1"/>
</dbReference>
<comment type="caution">
    <text evidence="3">The sequence shown here is derived from an EMBL/GenBank/DDBJ whole genome shotgun (WGS) entry which is preliminary data.</text>
</comment>
<evidence type="ECO:0000313" key="3">
    <source>
        <dbReference type="EMBL" id="OQM39608.1"/>
    </source>
</evidence>
<proteinExistence type="inferred from homology"/>
<gene>
    <name evidence="3" type="ORF">BZK42_23530</name>
</gene>
<sequence length="250" mass="28270">MKKSWIRCIPGGKPNALALFCLAHAGGNSSLFRGWRDILPDDIDLYLITLPGRHELLQQPMPDSINQLSSQLVDQLLSYINNPWAIFGHSMGAVIAHEVIIEVMSRNKNPPIMLGVSSREAPQFHHSGILHQQSDQLLCTELIRLGGTASELLEIDEMRNIILSTMRTDYSLIERWKLSSHQKIPCHICAFIGCDDPDVNEEQAKGWEVWSETGFTLDVFCGGHFYFNQCPQLLIQKLISYLRGIMKKTI</sequence>
<comment type="similarity">
    <text evidence="1">Belongs to the thioesterase family.</text>
</comment>
<evidence type="ECO:0000259" key="2">
    <source>
        <dbReference type="Pfam" id="PF00975"/>
    </source>
</evidence>
<dbReference type="EMBL" id="NAEW01000019">
    <property type="protein sequence ID" value="OQM39608.1"/>
    <property type="molecule type" value="Genomic_DNA"/>
</dbReference>
<dbReference type="PANTHER" id="PTHR11487:SF0">
    <property type="entry name" value="S-ACYL FATTY ACID SYNTHASE THIOESTERASE, MEDIUM CHAIN"/>
    <property type="match status" value="1"/>
</dbReference>
<name>A0A1V8NT56_CITBR</name>
<evidence type="ECO:0000313" key="4">
    <source>
        <dbReference type="Proteomes" id="UP000192573"/>
    </source>
</evidence>